<sequence length="100" mass="11041">MLIVTGTVEVSLDRVDKAIEAAQKMVAETVKEPGCLIYEFSQILGQSNQFRVYEEWQDQAALEAHFAAPHMAEFQAVLGEVGVVSSDIYRVAGGEKQPLR</sequence>
<dbReference type="InterPro" id="IPR050744">
    <property type="entry name" value="AI-2_Isomerase_LsrG"/>
</dbReference>
<reference evidence="3" key="1">
    <citation type="submission" date="2015-09" db="EMBL/GenBank/DDBJ databases">
        <authorList>
            <person name="Rodrigo-Torres L."/>
            <person name="Arahal D.R."/>
        </authorList>
    </citation>
    <scope>NUCLEOTIDE SEQUENCE [LARGE SCALE GENOMIC DNA]</scope>
    <source>
        <strain evidence="3">CECT 4293</strain>
    </source>
</reference>
<keyword evidence="3" id="KW-1185">Reference proteome</keyword>
<dbReference type="EMBL" id="CYPS01000008">
    <property type="protein sequence ID" value="CUH41633.1"/>
    <property type="molecule type" value="Genomic_DNA"/>
</dbReference>
<dbReference type="InterPro" id="IPR007138">
    <property type="entry name" value="ABM_dom"/>
</dbReference>
<keyword evidence="2" id="KW-0560">Oxidoreductase</keyword>
<dbReference type="AlphaFoldDB" id="A0A0P1EL67"/>
<organism evidence="2 3">
    <name type="scientific">Ruegeria atlantica</name>
    <dbReference type="NCBI Taxonomy" id="81569"/>
    <lineage>
        <taxon>Bacteria</taxon>
        <taxon>Pseudomonadati</taxon>
        <taxon>Pseudomonadota</taxon>
        <taxon>Alphaproteobacteria</taxon>
        <taxon>Rhodobacterales</taxon>
        <taxon>Roseobacteraceae</taxon>
        <taxon>Ruegeria</taxon>
    </lineage>
</organism>
<feature type="domain" description="ABM" evidence="1">
    <location>
        <begin position="2"/>
        <end position="92"/>
    </location>
</feature>
<protein>
    <submittedName>
        <fullName evidence="2">Putative monooxygenase YcnE</fullName>
        <ecNumber evidence="2">1.-.-.-</ecNumber>
    </submittedName>
</protein>
<dbReference type="SUPFAM" id="SSF54909">
    <property type="entry name" value="Dimeric alpha+beta barrel"/>
    <property type="match status" value="1"/>
</dbReference>
<evidence type="ECO:0000313" key="3">
    <source>
        <dbReference type="Proteomes" id="UP000050786"/>
    </source>
</evidence>
<name>A0A0P1EL67_9RHOB</name>
<evidence type="ECO:0000259" key="1">
    <source>
        <dbReference type="PROSITE" id="PS51725"/>
    </source>
</evidence>
<dbReference type="PANTHER" id="PTHR33336">
    <property type="entry name" value="QUINOL MONOOXYGENASE YGIN-RELATED"/>
    <property type="match status" value="1"/>
</dbReference>
<keyword evidence="2" id="KW-0503">Monooxygenase</keyword>
<dbReference type="GO" id="GO:0004497">
    <property type="term" value="F:monooxygenase activity"/>
    <property type="evidence" value="ECO:0007669"/>
    <property type="project" value="UniProtKB-KW"/>
</dbReference>
<proteinExistence type="predicted"/>
<evidence type="ECO:0000313" key="2">
    <source>
        <dbReference type="EMBL" id="CUH41633.1"/>
    </source>
</evidence>
<dbReference type="EC" id="1.-.-.-" evidence="2"/>
<dbReference type="PANTHER" id="PTHR33336:SF15">
    <property type="entry name" value="ABM DOMAIN-CONTAINING PROTEIN"/>
    <property type="match status" value="1"/>
</dbReference>
<dbReference type="Proteomes" id="UP000050786">
    <property type="component" value="Unassembled WGS sequence"/>
</dbReference>
<dbReference type="PROSITE" id="PS51725">
    <property type="entry name" value="ABM"/>
    <property type="match status" value="1"/>
</dbReference>
<dbReference type="RefSeq" id="WP_058271724.1">
    <property type="nucleotide sequence ID" value="NZ_CYPS01000008.1"/>
</dbReference>
<accession>A0A0P1EL67</accession>
<gene>
    <name evidence="2" type="primary">ycnE</name>
    <name evidence="2" type="ORF">RUM4293_00510</name>
</gene>
<dbReference type="Pfam" id="PF03992">
    <property type="entry name" value="ABM"/>
    <property type="match status" value="1"/>
</dbReference>
<dbReference type="Gene3D" id="3.30.70.100">
    <property type="match status" value="1"/>
</dbReference>
<dbReference type="InterPro" id="IPR011008">
    <property type="entry name" value="Dimeric_a/b-barrel"/>
</dbReference>